<accession>Q0EWX3</accession>
<dbReference type="InParanoid" id="Q0EWX3"/>
<evidence type="ECO:0000313" key="2">
    <source>
        <dbReference type="Proteomes" id="UP000005297"/>
    </source>
</evidence>
<dbReference type="EMBL" id="AATS01000017">
    <property type="protein sequence ID" value="EAU53784.1"/>
    <property type="molecule type" value="Genomic_DNA"/>
</dbReference>
<proteinExistence type="predicted"/>
<reference evidence="1 2" key="1">
    <citation type="submission" date="2006-09" db="EMBL/GenBank/DDBJ databases">
        <authorList>
            <person name="Emerson D."/>
            <person name="Ferriera S."/>
            <person name="Johnson J."/>
            <person name="Kravitz S."/>
            <person name="Halpern A."/>
            <person name="Remington K."/>
            <person name="Beeson K."/>
            <person name="Tran B."/>
            <person name="Rogers Y.-H."/>
            <person name="Friedman R."/>
            <person name="Venter J.C."/>
        </authorList>
    </citation>
    <scope>NUCLEOTIDE SEQUENCE [LARGE SCALE GENOMIC DNA]</scope>
    <source>
        <strain evidence="1 2">PV-1</strain>
    </source>
</reference>
<keyword evidence="2" id="KW-1185">Reference proteome</keyword>
<name>Q0EWX3_9PROT</name>
<dbReference type="eggNOG" id="COG4313">
    <property type="taxonomic scope" value="Bacteria"/>
</dbReference>
<dbReference type="STRING" id="314344.AL013_07295"/>
<dbReference type="OrthoDB" id="7493123at2"/>
<comment type="caution">
    <text evidence="1">The sequence shown here is derived from an EMBL/GenBank/DDBJ whole genome shotgun (WGS) entry which is preliminary data.</text>
</comment>
<sequence length="319" mass="33787">MCASQAQACATCGSTLSRNWETQGITATEGWSVDVTYDLLNQNKQRYGSSAASSARMAAITAAGGEVEDYTRTQTVTSNINYTGEAWGLSLQLPYVKRTHGTFGSAWPTGAQYLSSSASGVGDMRLLGHYSGFSADNSSGLIVGLIVGLKLPTGTNNTYFSDGVTPLDAGVQIGTGSTDTILGLYSFGAISDFGWFVQGTWQHAVATKTGLAGVTYRPGDAYAFNVGIRHSHFGDKFVPTVQFNVIKRNIDTGTGVPNDPITGVSVSGGTLVYVAPGATYRLGGGFMLHAFLQLPVYQKVNSLQLTPSYIFSFGMRYAF</sequence>
<dbReference type="Proteomes" id="UP000005297">
    <property type="component" value="Unassembled WGS sequence"/>
</dbReference>
<organism evidence="1 2">
    <name type="scientific">Mariprofundus ferrooxydans PV-1</name>
    <dbReference type="NCBI Taxonomy" id="314345"/>
    <lineage>
        <taxon>Bacteria</taxon>
        <taxon>Pseudomonadati</taxon>
        <taxon>Pseudomonadota</taxon>
        <taxon>Candidatius Mariprofundia</taxon>
        <taxon>Mariprofundales</taxon>
        <taxon>Mariprofundaceae</taxon>
        <taxon>Mariprofundus</taxon>
    </lineage>
</organism>
<dbReference type="HOGENOM" id="CLU_068856_0_0_0"/>
<protein>
    <submittedName>
        <fullName evidence="1">Uncharacterized protein</fullName>
    </submittedName>
</protein>
<gene>
    <name evidence="1" type="ORF">SPV1_10139</name>
</gene>
<evidence type="ECO:0000313" key="1">
    <source>
        <dbReference type="EMBL" id="EAU53784.1"/>
    </source>
</evidence>
<dbReference type="AlphaFoldDB" id="Q0EWX3"/>